<accession>Q4QIE8</accession>
<protein>
    <submittedName>
        <fullName evidence="2">Uncharacterized protein</fullName>
    </submittedName>
</protein>
<dbReference type="VEuPathDB" id="TriTrypDB:LmjF.08.0210"/>
<name>Q4QIE8_LEIMA</name>
<dbReference type="VEuPathDB" id="TriTrypDB:LMJSD75_080007100"/>
<dbReference type="RefSeq" id="XP_001681050.1">
    <property type="nucleotide sequence ID" value="XM_001680998.1"/>
</dbReference>
<dbReference type="EMBL" id="FR796404">
    <property type="protein sequence ID" value="CAJ02200.1"/>
    <property type="molecule type" value="Genomic_DNA"/>
</dbReference>
<dbReference type="Proteomes" id="UP000000542">
    <property type="component" value="Chromosome 8"/>
</dbReference>
<feature type="compositionally biased region" description="Low complexity" evidence="1">
    <location>
        <begin position="266"/>
        <end position="285"/>
    </location>
</feature>
<evidence type="ECO:0000313" key="3">
    <source>
        <dbReference type="Proteomes" id="UP000000542"/>
    </source>
</evidence>
<evidence type="ECO:0000313" key="2">
    <source>
        <dbReference type="EMBL" id="CAJ02200.1"/>
    </source>
</evidence>
<dbReference type="OMA" id="NFYLEPR"/>
<dbReference type="VEuPathDB" id="TriTrypDB:LMJFC_080007500"/>
<dbReference type="VEuPathDB" id="TriTrypDB:LMJLV39_080007100"/>
<dbReference type="KEGG" id="lma:LMJF_08_0210"/>
<feature type="region of interest" description="Disordered" evidence="1">
    <location>
        <begin position="164"/>
        <end position="197"/>
    </location>
</feature>
<keyword evidence="3" id="KW-1185">Reference proteome</keyword>
<dbReference type="eggNOG" id="ENOG502SKYA">
    <property type="taxonomic scope" value="Eukaryota"/>
</dbReference>
<reference evidence="2 3" key="1">
    <citation type="journal article" date="2005" name="Science">
        <title>The genome of the kinetoplastid parasite, Leishmania major.</title>
        <authorList>
            <person name="Ivens A.C."/>
            <person name="Peacock C.S."/>
            <person name="Worthey E.A."/>
            <person name="Murphy L."/>
            <person name="Aggarwal G."/>
            <person name="Berriman M."/>
            <person name="Sisk E."/>
            <person name="Rajandream M.A."/>
            <person name="Adlem E."/>
            <person name="Aert R."/>
            <person name="Anupama A."/>
            <person name="Apostolou Z."/>
            <person name="Attipoe P."/>
            <person name="Bason N."/>
            <person name="Bauser C."/>
            <person name="Beck A."/>
            <person name="Beverley S.M."/>
            <person name="Bianchettin G."/>
            <person name="Borzym K."/>
            <person name="Bothe G."/>
            <person name="Bruschi C.V."/>
            <person name="Collins M."/>
            <person name="Cadag E."/>
            <person name="Ciarloni L."/>
            <person name="Clayton C."/>
            <person name="Coulson R.M."/>
            <person name="Cronin A."/>
            <person name="Cruz A.K."/>
            <person name="Davies R.M."/>
            <person name="De Gaudenzi J."/>
            <person name="Dobson D.E."/>
            <person name="Duesterhoeft A."/>
            <person name="Fazelina G."/>
            <person name="Fosker N."/>
            <person name="Frasch A.C."/>
            <person name="Fraser A."/>
            <person name="Fuchs M."/>
            <person name="Gabel C."/>
            <person name="Goble A."/>
            <person name="Goffeau A."/>
            <person name="Harris D."/>
            <person name="Hertz-Fowler C."/>
            <person name="Hilbert H."/>
            <person name="Horn D."/>
            <person name="Huang Y."/>
            <person name="Klages S."/>
            <person name="Knights A."/>
            <person name="Kube M."/>
            <person name="Larke N."/>
            <person name="Litvin L."/>
            <person name="Lord A."/>
            <person name="Louie T."/>
            <person name="Marra M."/>
            <person name="Masuy D."/>
            <person name="Matthews K."/>
            <person name="Michaeli S."/>
            <person name="Mottram J.C."/>
            <person name="Muller-Auer S."/>
            <person name="Munden H."/>
            <person name="Nelson S."/>
            <person name="Norbertczak H."/>
            <person name="Oliver K."/>
            <person name="O'neil S."/>
            <person name="Pentony M."/>
            <person name="Pohl T.M."/>
            <person name="Price C."/>
            <person name="Purnelle B."/>
            <person name="Quail M.A."/>
            <person name="Rabbinowitsch E."/>
            <person name="Reinhardt R."/>
            <person name="Rieger M."/>
            <person name="Rinta J."/>
            <person name="Robben J."/>
            <person name="Robertson L."/>
            <person name="Ruiz J.C."/>
            <person name="Rutter S."/>
            <person name="Saunders D."/>
            <person name="Schafer M."/>
            <person name="Schein J."/>
            <person name="Schwartz D.C."/>
            <person name="Seeger K."/>
            <person name="Seyler A."/>
            <person name="Sharp S."/>
            <person name="Shin H."/>
            <person name="Sivam D."/>
            <person name="Squares R."/>
            <person name="Squares S."/>
            <person name="Tosato V."/>
            <person name="Vogt C."/>
            <person name="Volckaert G."/>
            <person name="Wambutt R."/>
            <person name="Warren T."/>
            <person name="Wedler H."/>
            <person name="Woodward J."/>
            <person name="Zhou S."/>
            <person name="Zimmermann W."/>
            <person name="Smith D.F."/>
            <person name="Blackwell J.M."/>
            <person name="Stuart K.D."/>
            <person name="Barrell B."/>
            <person name="Myler P.J."/>
        </authorList>
    </citation>
    <scope>NUCLEOTIDE SEQUENCE [LARGE SCALE GENOMIC DNA]</scope>
    <source>
        <strain evidence="3">MHOM/IL/81/Friedlin</strain>
    </source>
</reference>
<feature type="region of interest" description="Disordered" evidence="1">
    <location>
        <begin position="258"/>
        <end position="335"/>
    </location>
</feature>
<dbReference type="HOGENOM" id="CLU_542348_0_0_1"/>
<proteinExistence type="predicted"/>
<dbReference type="GeneID" id="5649305"/>
<sequence length="503" mass="53344">MPPRRRQLHACAGLALRSGRGCCPRPMATRTIYHLPNIPRASCAAASRNHRGPASASEEPLHAIEVHTGAGEGRGGCDSGEGAAEEVVVCAAPPTAPQLASAVTRGRGDGGAVRTLKRHLRPYEEEGSGAVLPERELDGTAAPPPRHICLKPAELDTDVWHGSGDIEEVRPHTSADGRRAGRGRTATAEHRRGDCTSDYARGTRSRHCLPAQKKFRCDATPTPASCAAATHNFEERCDAAFAERGCVAVAVFSRPPDSRALEDARPSSPLLLPSSPVSTNSSETSAPRSSTWAATCCRRRDSGDEDDDLFRCSTTTTTTSASEIDSDGRPEDGHSSLLQGVLVECEARSAGSGSGLQLAMPRHLAVQQSSAGEVLQDRPLIAAPPSSEQNTAAPTNCGSSKIARLTNFYLEPRYRRHAQHMALHDLPLATSTTVSSLSSTPSSAFLPLFTASPPSCPVACGVKRDAASCTGDDEIGMRSPIWSIIMKYYAAHHERQLPPHAAL</sequence>
<dbReference type="InParanoid" id="Q4QIE8"/>
<dbReference type="AlphaFoldDB" id="Q4QIE8"/>
<reference evidence="2 3" key="2">
    <citation type="journal article" date="2011" name="Genome Res.">
        <title>Chromosome and gene copy number variation allow major structural change between species and strains of Leishmania.</title>
        <authorList>
            <person name="Rogers M.B."/>
            <person name="Hilley J.D."/>
            <person name="Dickens N.J."/>
            <person name="Wilkes J."/>
            <person name="Bates P.A."/>
            <person name="Depledge D.P."/>
            <person name="Harris D."/>
            <person name="Her Y."/>
            <person name="Herzyk P."/>
            <person name="Imamura H."/>
            <person name="Otto T.D."/>
            <person name="Sanders M."/>
            <person name="Seeger K."/>
            <person name="Dujardin J.C."/>
            <person name="Berriman M."/>
            <person name="Smith D.F."/>
            <person name="Hertz-Fowler C."/>
            <person name="Mottram J.C."/>
        </authorList>
    </citation>
    <scope>NUCLEOTIDE SEQUENCE [LARGE SCALE GENOMIC DNA]</scope>
    <source>
        <strain evidence="3">MHOM/IL/81/Friedlin</strain>
    </source>
</reference>
<gene>
    <name evidence="2" type="ORF">LMJF_08_0210</name>
</gene>
<evidence type="ECO:0000256" key="1">
    <source>
        <dbReference type="SAM" id="MobiDB-lite"/>
    </source>
</evidence>
<organism evidence="2 3">
    <name type="scientific">Leishmania major</name>
    <dbReference type="NCBI Taxonomy" id="5664"/>
    <lineage>
        <taxon>Eukaryota</taxon>
        <taxon>Discoba</taxon>
        <taxon>Euglenozoa</taxon>
        <taxon>Kinetoplastea</taxon>
        <taxon>Metakinetoplastina</taxon>
        <taxon>Trypanosomatida</taxon>
        <taxon>Trypanosomatidae</taxon>
        <taxon>Leishmaniinae</taxon>
        <taxon>Leishmania</taxon>
    </lineage>
</organism>
<feature type="compositionally biased region" description="Basic and acidic residues" evidence="1">
    <location>
        <begin position="167"/>
        <end position="179"/>
    </location>
</feature>